<name>A0A074JAH0_9RHOB</name>
<organism evidence="1 2">
    <name type="scientific">Thioclava indica</name>
    <dbReference type="NCBI Taxonomy" id="1353528"/>
    <lineage>
        <taxon>Bacteria</taxon>
        <taxon>Pseudomonadati</taxon>
        <taxon>Pseudomonadota</taxon>
        <taxon>Alphaproteobacteria</taxon>
        <taxon>Rhodobacterales</taxon>
        <taxon>Paracoccaceae</taxon>
        <taxon>Thioclava</taxon>
    </lineage>
</organism>
<reference evidence="1 2" key="1">
    <citation type="journal article" date="2015" name="Antonie Van Leeuwenhoek">
        <title>Thioclava indica sp. nov., isolated from surface seawater of the Indian Ocean.</title>
        <authorList>
            <person name="Liu Y."/>
            <person name="Lai Q."/>
            <person name="Du J."/>
            <person name="Xu H."/>
            <person name="Jiang L."/>
            <person name="Shao Z."/>
        </authorList>
    </citation>
    <scope>NUCLEOTIDE SEQUENCE [LARGE SCALE GENOMIC DNA]</scope>
    <source>
        <strain evidence="1 2">DT23-4</strain>
    </source>
</reference>
<dbReference type="AlphaFoldDB" id="A0A074JAH0"/>
<accession>A0A074JAH0</accession>
<dbReference type="Proteomes" id="UP000027471">
    <property type="component" value="Unassembled WGS sequence"/>
</dbReference>
<keyword evidence="2" id="KW-1185">Reference proteome</keyword>
<proteinExistence type="predicted"/>
<dbReference type="EMBL" id="AUNB01000063">
    <property type="protein sequence ID" value="KEO53544.1"/>
    <property type="molecule type" value="Genomic_DNA"/>
</dbReference>
<protein>
    <submittedName>
        <fullName evidence="1">Uncharacterized protein</fullName>
    </submittedName>
</protein>
<evidence type="ECO:0000313" key="1">
    <source>
        <dbReference type="EMBL" id="KEO53544.1"/>
    </source>
</evidence>
<evidence type="ECO:0000313" key="2">
    <source>
        <dbReference type="Proteomes" id="UP000027471"/>
    </source>
</evidence>
<comment type="caution">
    <text evidence="1">The sequence shown here is derived from an EMBL/GenBank/DDBJ whole genome shotgun (WGS) entry which is preliminary data.</text>
</comment>
<gene>
    <name evidence="1" type="ORF">DT23_18330</name>
</gene>
<sequence>MATFAMHSCPLYASQHRPKSDQSGLAAVPHANLDLAGFGASNQLAAHSPFATFLQGAPEAQGLDIKAVTCAGVKVVAS</sequence>
<dbReference type="STRING" id="1353528.DT23_18330"/>